<organism evidence="2">
    <name type="scientific">bioreactor metagenome</name>
    <dbReference type="NCBI Taxonomy" id="1076179"/>
    <lineage>
        <taxon>unclassified sequences</taxon>
        <taxon>metagenomes</taxon>
        <taxon>ecological metagenomes</taxon>
    </lineage>
</organism>
<accession>A0A645I5D5</accession>
<sequence>MDVSGQDQLFSLAHGGKHHGLHRGGGAVDHKKGGGGGKRLGRQHLRLADNGGGMHQAVYGFAGVHVQGNTLFPQQRHKLRIAPAPFVAGHVKRNNAALLEIQQRLHNGCPFLRIAGHFITPFGVRCVRIPCGRH</sequence>
<dbReference type="EMBL" id="VSSQ01107240">
    <property type="protein sequence ID" value="MPN46511.1"/>
    <property type="molecule type" value="Genomic_DNA"/>
</dbReference>
<comment type="caution">
    <text evidence="2">The sequence shown here is derived from an EMBL/GenBank/DDBJ whole genome shotgun (WGS) entry which is preliminary data.</text>
</comment>
<evidence type="ECO:0000256" key="1">
    <source>
        <dbReference type="SAM" id="MobiDB-lite"/>
    </source>
</evidence>
<gene>
    <name evidence="2" type="ORF">SDC9_194097</name>
</gene>
<reference evidence="2" key="1">
    <citation type="submission" date="2019-08" db="EMBL/GenBank/DDBJ databases">
        <authorList>
            <person name="Kucharzyk K."/>
            <person name="Murdoch R.W."/>
            <person name="Higgins S."/>
            <person name="Loffler F."/>
        </authorList>
    </citation>
    <scope>NUCLEOTIDE SEQUENCE</scope>
</reference>
<evidence type="ECO:0000313" key="2">
    <source>
        <dbReference type="EMBL" id="MPN46511.1"/>
    </source>
</evidence>
<feature type="region of interest" description="Disordered" evidence="1">
    <location>
        <begin position="14"/>
        <end position="37"/>
    </location>
</feature>
<name>A0A645I5D5_9ZZZZ</name>
<protein>
    <submittedName>
        <fullName evidence="2">Uncharacterized protein</fullName>
    </submittedName>
</protein>
<dbReference type="AlphaFoldDB" id="A0A645I5D5"/>
<proteinExistence type="predicted"/>